<protein>
    <recommendedName>
        <fullName evidence="1">DNA (cytosine-5-)-methyltransferase</fullName>
        <ecNumber evidence="1">2.1.1.37</ecNumber>
    </recommendedName>
</protein>
<keyword evidence="4 5" id="KW-0949">S-adenosyl-L-methionine</keyword>
<dbReference type="Pfam" id="PF00145">
    <property type="entry name" value="DNA_methylase"/>
    <property type="match status" value="2"/>
</dbReference>
<dbReference type="GeneID" id="63713684"/>
<dbReference type="Gene3D" id="3.40.50.150">
    <property type="entry name" value="Vaccinia Virus protein VP39"/>
    <property type="match status" value="1"/>
</dbReference>
<feature type="active site" evidence="5">
    <location>
        <position position="355"/>
    </location>
</feature>
<evidence type="ECO:0000313" key="7">
    <source>
        <dbReference type="Proteomes" id="UP000076580"/>
    </source>
</evidence>
<evidence type="ECO:0000256" key="1">
    <source>
        <dbReference type="ARBA" id="ARBA00011975"/>
    </source>
</evidence>
<proteinExistence type="inferred from homology"/>
<sequence length="646" mass="73135">MMEGSNTSAASMCTITGHDPQFDPDIIFDHEVIDLTEGATFNTHSLRDGEHPLEKVRIRHQTFERGDVAEAKQLALGAYPIEFLQIKTIVRDYAGHVILRGIPITRTRNLMGKLPKKLNEVCMVLHIDRGTMGTTTNESSIFIDVHPGSIVRKRKFTLTNSIYPDHCSCSVMALPGFDRDRYRRSAERTGRLVCRWVMKIYFTMQGRRTRPDEEVLERISASEVSNLRFKTSDETLRNRWRGGRVKGGSWNGNTAFHGNVVSLDVPSCHRPSRSRGFGQKYTLFDAFAGAGGASRGAQSAGFKVLYAIDKSPDVWDTYQANFPETMLYGMSVDEFVQSTRRELLRADVLHLSPPCQYFSPAHTRQAAHDDENIFALFGCNELINRIRPRMITVEQTFGITHDRHQKYLKTLIGDFTQFGYSVRWKVVRLCHWGSAQDRKRLIVIAAAPGESLPPFPLDSHSESGRAGCKPFTTIWSAIRGIRPRDPLHSIRDVKKHHPPRPALDTSRLVGTITTGAGGIYHPDGTRDLTLREYACLQGFPPNHQFVGTKTSIRRQIGNAFPPNTVEMLYQHLQDWLLKADGFTLCQLPEENVYVIDDEGDFISDSNSTPRFGTTSLPFDDFVQLDDDFMFSSRQILERRSDFVDLT</sequence>
<dbReference type="EMBL" id="LAYC01000001">
    <property type="protein sequence ID" value="KYK59907.1"/>
    <property type="molecule type" value="Genomic_DNA"/>
</dbReference>
<dbReference type="GO" id="GO:0003886">
    <property type="term" value="F:DNA (cytosine-5-)-methyltransferase activity"/>
    <property type="evidence" value="ECO:0007669"/>
    <property type="project" value="UniProtKB-EC"/>
</dbReference>
<dbReference type="RefSeq" id="XP_040659259.1">
    <property type="nucleotide sequence ID" value="XM_040798376.1"/>
</dbReference>
<dbReference type="PROSITE" id="PS51679">
    <property type="entry name" value="SAM_MT_C5"/>
    <property type="match status" value="1"/>
</dbReference>
<dbReference type="GO" id="GO:0005634">
    <property type="term" value="C:nucleus"/>
    <property type="evidence" value="ECO:0007669"/>
    <property type="project" value="TreeGrafter"/>
</dbReference>
<organism evidence="6 7">
    <name type="scientific">Drechmeria coniospora</name>
    <name type="common">Nematophagous fungus</name>
    <name type="synonym">Meria coniospora</name>
    <dbReference type="NCBI Taxonomy" id="98403"/>
    <lineage>
        <taxon>Eukaryota</taxon>
        <taxon>Fungi</taxon>
        <taxon>Dikarya</taxon>
        <taxon>Ascomycota</taxon>
        <taxon>Pezizomycotina</taxon>
        <taxon>Sordariomycetes</taxon>
        <taxon>Hypocreomycetidae</taxon>
        <taxon>Hypocreales</taxon>
        <taxon>Ophiocordycipitaceae</taxon>
        <taxon>Drechmeria</taxon>
    </lineage>
</organism>
<evidence type="ECO:0000256" key="2">
    <source>
        <dbReference type="ARBA" id="ARBA00022603"/>
    </source>
</evidence>
<dbReference type="OrthoDB" id="414133at2759"/>
<dbReference type="SUPFAM" id="SSF53335">
    <property type="entry name" value="S-adenosyl-L-methionine-dependent methyltransferases"/>
    <property type="match status" value="1"/>
</dbReference>
<dbReference type="EC" id="2.1.1.37" evidence="1"/>
<dbReference type="InterPro" id="IPR001525">
    <property type="entry name" value="C5_MeTfrase"/>
</dbReference>
<dbReference type="Proteomes" id="UP000076580">
    <property type="component" value="Chromosome 01"/>
</dbReference>
<dbReference type="PRINTS" id="PR00105">
    <property type="entry name" value="C5METTRFRASE"/>
</dbReference>
<dbReference type="GO" id="GO:0044027">
    <property type="term" value="P:negative regulation of gene expression via chromosomal CpG island methylation"/>
    <property type="evidence" value="ECO:0007669"/>
    <property type="project" value="TreeGrafter"/>
</dbReference>
<dbReference type="InterPro" id="IPR029063">
    <property type="entry name" value="SAM-dependent_MTases_sf"/>
</dbReference>
<dbReference type="PANTHER" id="PTHR10629">
    <property type="entry name" value="CYTOSINE-SPECIFIC METHYLTRANSFERASE"/>
    <property type="match status" value="1"/>
</dbReference>
<dbReference type="PANTHER" id="PTHR10629:SF52">
    <property type="entry name" value="DNA (CYTOSINE-5)-METHYLTRANSFERASE 1"/>
    <property type="match status" value="1"/>
</dbReference>
<dbReference type="GO" id="GO:0032259">
    <property type="term" value="P:methylation"/>
    <property type="evidence" value="ECO:0007669"/>
    <property type="project" value="UniProtKB-KW"/>
</dbReference>
<evidence type="ECO:0000256" key="4">
    <source>
        <dbReference type="ARBA" id="ARBA00022691"/>
    </source>
</evidence>
<keyword evidence="7" id="KW-1185">Reference proteome</keyword>
<reference evidence="6 7" key="1">
    <citation type="journal article" date="2016" name="Sci. Rep.">
        <title>Insights into Adaptations to a Near-Obligate Nematode Endoparasitic Lifestyle from the Finished Genome of Drechmeria coniospora.</title>
        <authorList>
            <person name="Zhang L."/>
            <person name="Zhou Z."/>
            <person name="Guo Q."/>
            <person name="Fokkens L."/>
            <person name="Miskei M."/>
            <person name="Pocsi I."/>
            <person name="Zhang W."/>
            <person name="Chen M."/>
            <person name="Wang L."/>
            <person name="Sun Y."/>
            <person name="Donzelli B.G."/>
            <person name="Gibson D.M."/>
            <person name="Nelson D.R."/>
            <person name="Luo J.G."/>
            <person name="Rep M."/>
            <person name="Liu H."/>
            <person name="Yang S."/>
            <person name="Wang J."/>
            <person name="Krasnoff S.B."/>
            <person name="Xu Y."/>
            <person name="Molnar I."/>
            <person name="Lin M."/>
        </authorList>
    </citation>
    <scope>NUCLEOTIDE SEQUENCE [LARGE SCALE GENOMIC DNA]</scope>
    <source>
        <strain evidence="6 7">ARSEF 6962</strain>
    </source>
</reference>
<evidence type="ECO:0000256" key="5">
    <source>
        <dbReference type="PROSITE-ProRule" id="PRU01016"/>
    </source>
</evidence>
<dbReference type="InterPro" id="IPR050390">
    <property type="entry name" value="C5-Methyltransferase"/>
</dbReference>
<keyword evidence="3 5" id="KW-0808">Transferase</keyword>
<dbReference type="STRING" id="98403.A0A151GS21"/>
<dbReference type="AlphaFoldDB" id="A0A151GS21"/>
<dbReference type="Gene3D" id="3.90.120.10">
    <property type="entry name" value="DNA Methylase, subunit A, domain 2"/>
    <property type="match status" value="1"/>
</dbReference>
<evidence type="ECO:0000256" key="3">
    <source>
        <dbReference type="ARBA" id="ARBA00022679"/>
    </source>
</evidence>
<comment type="caution">
    <text evidence="6">The sequence shown here is derived from an EMBL/GenBank/DDBJ whole genome shotgun (WGS) entry which is preliminary data.</text>
</comment>
<dbReference type="PROSITE" id="PS00095">
    <property type="entry name" value="C5_MTASE_2"/>
    <property type="match status" value="1"/>
</dbReference>
<comment type="similarity">
    <text evidence="5">Belongs to the class I-like SAM-binding methyltransferase superfamily. C5-methyltransferase family.</text>
</comment>
<dbReference type="InParanoid" id="A0A151GS21"/>
<name>A0A151GS21_DRECN</name>
<dbReference type="InterPro" id="IPR031303">
    <property type="entry name" value="C5_meth_CS"/>
</dbReference>
<keyword evidence="2 5" id="KW-0489">Methyltransferase</keyword>
<gene>
    <name evidence="6" type="ORF">DCS_01041</name>
</gene>
<evidence type="ECO:0000313" key="6">
    <source>
        <dbReference type="EMBL" id="KYK59907.1"/>
    </source>
</evidence>
<accession>A0A151GS21</accession>
<dbReference type="GO" id="GO:0003677">
    <property type="term" value="F:DNA binding"/>
    <property type="evidence" value="ECO:0007669"/>
    <property type="project" value="TreeGrafter"/>
</dbReference>